<dbReference type="SUPFAM" id="SSF88713">
    <property type="entry name" value="Glycoside hydrolase/deacetylase"/>
    <property type="match status" value="1"/>
</dbReference>
<keyword evidence="3" id="KW-1185">Reference proteome</keyword>
<name>A0ABR6VBY6_9PSED</name>
<evidence type="ECO:0000313" key="2">
    <source>
        <dbReference type="EMBL" id="MBC3478020.1"/>
    </source>
</evidence>
<gene>
    <name evidence="2" type="ORF">HU747_20750</name>
</gene>
<dbReference type="EMBL" id="JABWRS010000019">
    <property type="protein sequence ID" value="MBC3478020.1"/>
    <property type="molecule type" value="Genomic_DNA"/>
</dbReference>
<evidence type="ECO:0000259" key="1">
    <source>
        <dbReference type="Pfam" id="PF01522"/>
    </source>
</evidence>
<dbReference type="InterPro" id="IPR011330">
    <property type="entry name" value="Glyco_hydro/deAcase_b/a-brl"/>
</dbReference>
<proteinExistence type="predicted"/>
<evidence type="ECO:0000313" key="3">
    <source>
        <dbReference type="Proteomes" id="UP000628086"/>
    </source>
</evidence>
<sequence length="298" mass="33785">MTQTQLTQTRHYDFDPIINRRPLKLPNGARVAVVPFINIEHFPENIAGTALVPGTTKFSPDALNYGWRDYGNRVGLWRMMEIMDALNMRGTVCLNSDIVTEYPQIIEEGVRRNWAWIGHGINNAGANFLADIDEDKERQIISTVLDKMETALGRKTKGWLGPFLTETINTPHILAELGVEYLCDFTADDQPFKFNTRTGSLISVPYSVELNDIPAIMNIGLSGKDFGDMIIDQFDVLYEEGKANARIMPICLHTFLVGQPFRAKHLKRAFEYIAGHPGVWLATGDEINDWYRDSYLDK</sequence>
<dbReference type="Proteomes" id="UP000628086">
    <property type="component" value="Unassembled WGS sequence"/>
</dbReference>
<protein>
    <submittedName>
        <fullName evidence="2">Polysaccharide deacetylase family protein</fullName>
    </submittedName>
</protein>
<dbReference type="CDD" id="cd10979">
    <property type="entry name" value="CE4_PuuE_like"/>
    <property type="match status" value="1"/>
</dbReference>
<dbReference type="PANTHER" id="PTHR43123">
    <property type="entry name" value="POLYSACCHARIDE DEACETYLASE-RELATED"/>
    <property type="match status" value="1"/>
</dbReference>
<accession>A0ABR6VBY6</accession>
<dbReference type="Gene3D" id="3.20.20.370">
    <property type="entry name" value="Glycoside hydrolase/deacetylase"/>
    <property type="match status" value="1"/>
</dbReference>
<dbReference type="Pfam" id="PF01522">
    <property type="entry name" value="Polysacc_deac_1"/>
    <property type="match status" value="1"/>
</dbReference>
<feature type="domain" description="NodB homology" evidence="1">
    <location>
        <begin position="69"/>
        <end position="181"/>
    </location>
</feature>
<dbReference type="PANTHER" id="PTHR43123:SF4">
    <property type="entry name" value="POLYSACCHARIDE DEACETYLASE"/>
    <property type="match status" value="1"/>
</dbReference>
<organism evidence="2 3">
    <name type="scientific">Pseudomonas taiwanensis</name>
    <dbReference type="NCBI Taxonomy" id="470150"/>
    <lineage>
        <taxon>Bacteria</taxon>
        <taxon>Pseudomonadati</taxon>
        <taxon>Pseudomonadota</taxon>
        <taxon>Gammaproteobacteria</taxon>
        <taxon>Pseudomonadales</taxon>
        <taxon>Pseudomonadaceae</taxon>
        <taxon>Pseudomonas</taxon>
    </lineage>
</organism>
<comment type="caution">
    <text evidence="2">The sequence shown here is derived from an EMBL/GenBank/DDBJ whole genome shotgun (WGS) entry which is preliminary data.</text>
</comment>
<reference evidence="2 3" key="1">
    <citation type="journal article" date="2020" name="Microorganisms">
        <title>Reliable Identification of Environmental Pseudomonas Isolates Using the rpoD Gene.</title>
        <authorList>
            <consortium name="The Broad Institute Genome Sequencing Platform"/>
            <person name="Girard L."/>
            <person name="Lood C."/>
            <person name="Rokni-Zadeh H."/>
            <person name="van Noort V."/>
            <person name="Lavigne R."/>
            <person name="De Mot R."/>
        </authorList>
    </citation>
    <scope>NUCLEOTIDE SEQUENCE [LARGE SCALE GENOMIC DNA]</scope>
    <source>
        <strain evidence="2 3">RW7P2</strain>
    </source>
</reference>
<dbReference type="RefSeq" id="WP_186598988.1">
    <property type="nucleotide sequence ID" value="NZ_JABWRS010000019.1"/>
</dbReference>
<dbReference type="InterPro" id="IPR002509">
    <property type="entry name" value="NODB_dom"/>
</dbReference>